<dbReference type="PANTHER" id="PTHR19134">
    <property type="entry name" value="RECEPTOR-TYPE TYROSINE-PROTEIN PHOSPHATASE"/>
    <property type="match status" value="1"/>
</dbReference>
<accession>A0A6S7H0R7</accession>
<feature type="compositionally biased region" description="Polar residues" evidence="5">
    <location>
        <begin position="439"/>
        <end position="457"/>
    </location>
</feature>
<dbReference type="InterPro" id="IPR050348">
    <property type="entry name" value="Protein-Tyr_Phosphatase"/>
</dbReference>
<evidence type="ECO:0000256" key="3">
    <source>
        <dbReference type="ARBA" id="ARBA00022912"/>
    </source>
</evidence>
<comment type="catalytic activity">
    <reaction evidence="4">
        <text>O-phospho-L-tyrosyl-[protein] + H2O = L-tyrosyl-[protein] + phosphate</text>
        <dbReference type="Rhea" id="RHEA:10684"/>
        <dbReference type="Rhea" id="RHEA-COMP:10136"/>
        <dbReference type="Rhea" id="RHEA-COMP:20101"/>
        <dbReference type="ChEBI" id="CHEBI:15377"/>
        <dbReference type="ChEBI" id="CHEBI:43474"/>
        <dbReference type="ChEBI" id="CHEBI:46858"/>
        <dbReference type="ChEBI" id="CHEBI:61978"/>
        <dbReference type="EC" id="3.1.3.48"/>
    </reaction>
</comment>
<gene>
    <name evidence="6" type="ORF">PACLA_8A063519</name>
</gene>
<protein>
    <recommendedName>
        <fullName evidence="1">protein-tyrosine-phosphatase</fullName>
        <ecNumber evidence="1">3.1.3.48</ecNumber>
    </recommendedName>
</protein>
<feature type="region of interest" description="Disordered" evidence="5">
    <location>
        <begin position="439"/>
        <end position="601"/>
    </location>
</feature>
<feature type="compositionally biased region" description="Polar residues" evidence="5">
    <location>
        <begin position="467"/>
        <end position="499"/>
    </location>
</feature>
<evidence type="ECO:0000313" key="6">
    <source>
        <dbReference type="EMBL" id="CAB3996182.1"/>
    </source>
</evidence>
<keyword evidence="6" id="KW-0675">Receptor</keyword>
<dbReference type="FunFam" id="3.90.190.10:FF:000102">
    <property type="entry name" value="Receptor-type tyrosine-protein phosphatase"/>
    <property type="match status" value="1"/>
</dbReference>
<dbReference type="PANTHER" id="PTHR19134:SF449">
    <property type="entry name" value="TYROSINE-PROTEIN PHOSPHATASE 1"/>
    <property type="match status" value="1"/>
</dbReference>
<dbReference type="Proteomes" id="UP001152795">
    <property type="component" value="Unassembled WGS sequence"/>
</dbReference>
<keyword evidence="3" id="KW-0904">Protein phosphatase</keyword>
<evidence type="ECO:0000256" key="2">
    <source>
        <dbReference type="ARBA" id="ARBA00022801"/>
    </source>
</evidence>
<reference evidence="6" key="1">
    <citation type="submission" date="2020-04" db="EMBL/GenBank/DDBJ databases">
        <authorList>
            <person name="Alioto T."/>
            <person name="Alioto T."/>
            <person name="Gomez Garrido J."/>
        </authorList>
    </citation>
    <scope>NUCLEOTIDE SEQUENCE</scope>
    <source>
        <strain evidence="6">A484AB</strain>
    </source>
</reference>
<dbReference type="PROSITE" id="PS00383">
    <property type="entry name" value="TYR_PHOSPHATASE_1"/>
    <property type="match status" value="1"/>
</dbReference>
<keyword evidence="2" id="KW-0378">Hydrolase</keyword>
<dbReference type="PRINTS" id="PR00700">
    <property type="entry name" value="PRTYPHPHTASE"/>
</dbReference>
<dbReference type="Gene3D" id="3.90.190.10">
    <property type="entry name" value="Protein tyrosine phosphatase superfamily"/>
    <property type="match status" value="2"/>
</dbReference>
<proteinExistence type="predicted"/>
<keyword evidence="7" id="KW-1185">Reference proteome</keyword>
<name>A0A6S7H0R7_PARCT</name>
<dbReference type="OrthoDB" id="6022401at2759"/>
<dbReference type="InterPro" id="IPR029021">
    <property type="entry name" value="Prot-tyrosine_phosphatase-like"/>
</dbReference>
<dbReference type="InterPro" id="IPR016130">
    <property type="entry name" value="Tyr_Pase_AS"/>
</dbReference>
<sequence length="601" mass="67120">MMKEEVFANYVIRTLSVEPAPDQLHYIKIKSESEPRVIQQFQFTEWPDHDVPVHQIALLRFIRHSKSANPPDAGPPVVHCSAGVGRSGVYMVIDSMMDRIEDDNSVDVFNFLNHIRTQRIALVQEESQYIFVHDCILEHINFGDTNIPIREFHKRLQSLRAVRSDAKKSRLKEEFEDINRTKHPEKHKWAGKKTCNVGKNRRKDILPVERTRVKLPLVLGIDGADYINASFIDGFSKKREYIATQAPMVKTAECFYRMIFSTNCNIIVMLLDDEQWEKDDYADLPTEDEAVTCGRFEIHLESQDVSDKVTVRKLRLFSSETSDGHTVTHYHYRDWPPDGFPKDKTSLVNFIEQVREHKMAESSDHPITVHCDHGVGPTGVFCLVSSLYDQVEREKYADVFQAAKLIRGQRPKLIETEEQYSFCYDVVDQVVARKLISMTTDSDSDESNSPGTMGSKNSDSEPDITRNHTPGMNGSVVVDTSTLNAGRHSPNVSSLSAGNASPKLGNGSPIAGKARPSADSSPVQIRKNSSAGNESPIAGQDNPMADRDSPITENPIPNRDSESAISATGDPDANSPDVSDCEQPNTTSSRQALLASSESSG</sequence>
<evidence type="ECO:0000256" key="4">
    <source>
        <dbReference type="ARBA" id="ARBA00051722"/>
    </source>
</evidence>
<dbReference type="AlphaFoldDB" id="A0A6S7H0R7"/>
<dbReference type="PROSITE" id="PS50055">
    <property type="entry name" value="TYR_PHOSPHATASE_PTP"/>
    <property type="match status" value="2"/>
</dbReference>
<feature type="compositionally biased region" description="Polar residues" evidence="5">
    <location>
        <begin position="518"/>
        <end position="533"/>
    </location>
</feature>
<dbReference type="PROSITE" id="PS50056">
    <property type="entry name" value="TYR_PHOSPHATASE_2"/>
    <property type="match status" value="2"/>
</dbReference>
<dbReference type="SMART" id="SM00404">
    <property type="entry name" value="PTPc_motif"/>
    <property type="match status" value="2"/>
</dbReference>
<dbReference type="Pfam" id="PF00102">
    <property type="entry name" value="Y_phosphatase"/>
    <property type="match status" value="2"/>
</dbReference>
<dbReference type="InterPro" id="IPR003595">
    <property type="entry name" value="Tyr_Pase_cat"/>
</dbReference>
<evidence type="ECO:0000313" key="7">
    <source>
        <dbReference type="Proteomes" id="UP001152795"/>
    </source>
</evidence>
<dbReference type="EMBL" id="CACRXK020002816">
    <property type="protein sequence ID" value="CAB3996182.1"/>
    <property type="molecule type" value="Genomic_DNA"/>
</dbReference>
<organism evidence="6 7">
    <name type="scientific">Paramuricea clavata</name>
    <name type="common">Red gorgonian</name>
    <name type="synonym">Violescent sea-whip</name>
    <dbReference type="NCBI Taxonomy" id="317549"/>
    <lineage>
        <taxon>Eukaryota</taxon>
        <taxon>Metazoa</taxon>
        <taxon>Cnidaria</taxon>
        <taxon>Anthozoa</taxon>
        <taxon>Octocorallia</taxon>
        <taxon>Malacalcyonacea</taxon>
        <taxon>Plexauridae</taxon>
        <taxon>Paramuricea</taxon>
    </lineage>
</organism>
<dbReference type="CDD" id="cd00047">
    <property type="entry name" value="PTPc"/>
    <property type="match status" value="1"/>
</dbReference>
<dbReference type="SMART" id="SM00194">
    <property type="entry name" value="PTPc"/>
    <property type="match status" value="1"/>
</dbReference>
<comment type="caution">
    <text evidence="6">The sequence shown here is derived from an EMBL/GenBank/DDBJ whole genome shotgun (WGS) entry which is preliminary data.</text>
</comment>
<feature type="compositionally biased region" description="Polar residues" evidence="5">
    <location>
        <begin position="582"/>
        <end position="601"/>
    </location>
</feature>
<dbReference type="GO" id="GO:0004725">
    <property type="term" value="F:protein tyrosine phosphatase activity"/>
    <property type="evidence" value="ECO:0007669"/>
    <property type="project" value="UniProtKB-EC"/>
</dbReference>
<evidence type="ECO:0000256" key="5">
    <source>
        <dbReference type="SAM" id="MobiDB-lite"/>
    </source>
</evidence>
<dbReference type="InterPro" id="IPR000387">
    <property type="entry name" value="Tyr_Pase_dom"/>
</dbReference>
<evidence type="ECO:0000256" key="1">
    <source>
        <dbReference type="ARBA" id="ARBA00013064"/>
    </source>
</evidence>
<dbReference type="EC" id="3.1.3.48" evidence="1"/>
<dbReference type="InterPro" id="IPR000242">
    <property type="entry name" value="PTP_cat"/>
</dbReference>
<dbReference type="SUPFAM" id="SSF52799">
    <property type="entry name" value="(Phosphotyrosine protein) phosphatases II"/>
    <property type="match status" value="2"/>
</dbReference>